<dbReference type="EMBL" id="WTPW01000677">
    <property type="protein sequence ID" value="KAF0488838.1"/>
    <property type="molecule type" value="Genomic_DNA"/>
</dbReference>
<evidence type="ECO:0000313" key="2">
    <source>
        <dbReference type="Proteomes" id="UP000439903"/>
    </source>
</evidence>
<keyword evidence="2" id="KW-1185">Reference proteome</keyword>
<proteinExistence type="predicted"/>
<name>A0A8H4AFI4_GIGMA</name>
<dbReference type="AlphaFoldDB" id="A0A8H4AFI4"/>
<organism evidence="1 2">
    <name type="scientific">Gigaspora margarita</name>
    <dbReference type="NCBI Taxonomy" id="4874"/>
    <lineage>
        <taxon>Eukaryota</taxon>
        <taxon>Fungi</taxon>
        <taxon>Fungi incertae sedis</taxon>
        <taxon>Mucoromycota</taxon>
        <taxon>Glomeromycotina</taxon>
        <taxon>Glomeromycetes</taxon>
        <taxon>Diversisporales</taxon>
        <taxon>Gigasporaceae</taxon>
        <taxon>Gigaspora</taxon>
    </lineage>
</organism>
<gene>
    <name evidence="1" type="ORF">F8M41_022162</name>
</gene>
<accession>A0A8H4AFI4</accession>
<comment type="caution">
    <text evidence="1">The sequence shown here is derived from an EMBL/GenBank/DDBJ whole genome shotgun (WGS) entry which is preliminary data.</text>
</comment>
<evidence type="ECO:0000313" key="1">
    <source>
        <dbReference type="EMBL" id="KAF0488838.1"/>
    </source>
</evidence>
<sequence length="93" mass="10396">MSIWIFHACYLWIHKSAHRFLFEEDSFSEDVTVVNAKSAIGDSGGPMFHYQLDLRHVSLNGISLGGYGDELTVVTKLDLILNLEGVDIELVTV</sequence>
<dbReference type="OrthoDB" id="2345133at2759"/>
<protein>
    <submittedName>
        <fullName evidence="1">Uncharacterized protein</fullName>
    </submittedName>
</protein>
<reference evidence="1 2" key="1">
    <citation type="journal article" date="2019" name="Environ. Microbiol.">
        <title>At the nexus of three kingdoms: the genome of the mycorrhizal fungus Gigaspora margarita provides insights into plant, endobacterial and fungal interactions.</title>
        <authorList>
            <person name="Venice F."/>
            <person name="Ghignone S."/>
            <person name="Salvioli di Fossalunga A."/>
            <person name="Amselem J."/>
            <person name="Novero M."/>
            <person name="Xianan X."/>
            <person name="Sedzielewska Toro K."/>
            <person name="Morin E."/>
            <person name="Lipzen A."/>
            <person name="Grigoriev I.V."/>
            <person name="Henrissat B."/>
            <person name="Martin F.M."/>
            <person name="Bonfante P."/>
        </authorList>
    </citation>
    <scope>NUCLEOTIDE SEQUENCE [LARGE SCALE GENOMIC DNA]</scope>
    <source>
        <strain evidence="1 2">BEG34</strain>
    </source>
</reference>
<dbReference type="Proteomes" id="UP000439903">
    <property type="component" value="Unassembled WGS sequence"/>
</dbReference>